<proteinExistence type="predicted"/>
<dbReference type="eggNOG" id="COG1451">
    <property type="taxonomic scope" value="Bacteria"/>
</dbReference>
<dbReference type="HOGENOM" id="CLU_065947_1_1_7"/>
<dbReference type="InterPro" id="IPR053136">
    <property type="entry name" value="UTP_pyrophosphatase-like"/>
</dbReference>
<gene>
    <name evidence="2" type="ordered locus">UWK_00162</name>
</gene>
<evidence type="ECO:0000259" key="1">
    <source>
        <dbReference type="Pfam" id="PF01863"/>
    </source>
</evidence>
<dbReference type="InterPro" id="IPR002725">
    <property type="entry name" value="YgjP-like_metallopeptidase"/>
</dbReference>
<evidence type="ECO:0000313" key="2">
    <source>
        <dbReference type="EMBL" id="AGF76749.1"/>
    </source>
</evidence>
<reference evidence="3" key="1">
    <citation type="journal article" date="2013" name="Stand. Genomic Sci.">
        <title>Complete genome sequence of Desulfocapsa sulfexigens, a marine deltaproteobacterium specialized in disproportionating inorganic sulfur compounds.</title>
        <authorList>
            <person name="Finster K.W."/>
            <person name="Kjeldsen K.U."/>
            <person name="Kube M."/>
            <person name="Reinhardt R."/>
            <person name="Mussmann M."/>
            <person name="Amann R."/>
            <person name="Schreiber L."/>
        </authorList>
    </citation>
    <scope>NUCLEOTIDE SEQUENCE [LARGE SCALE GENOMIC DNA]</scope>
    <source>
        <strain evidence="3">DSM 10523 / SB164P1</strain>
    </source>
</reference>
<dbReference type="STRING" id="1167006.UWK_00162"/>
<dbReference type="OrthoDB" id="5321643at2"/>
<keyword evidence="2" id="KW-0378">Hydrolase</keyword>
<name>M1NA69_DESSD</name>
<dbReference type="PATRIC" id="fig|1167006.5.peg.180"/>
<dbReference type="EMBL" id="CP003985">
    <property type="protein sequence ID" value="AGF76749.1"/>
    <property type="molecule type" value="Genomic_DNA"/>
</dbReference>
<evidence type="ECO:0000313" key="3">
    <source>
        <dbReference type="Proteomes" id="UP000011721"/>
    </source>
</evidence>
<dbReference type="AlphaFoldDB" id="M1NA69"/>
<dbReference type="GO" id="GO:0016787">
    <property type="term" value="F:hydrolase activity"/>
    <property type="evidence" value="ECO:0007669"/>
    <property type="project" value="UniProtKB-KW"/>
</dbReference>
<organism evidence="2 3">
    <name type="scientific">Desulfocapsa sulfexigens (strain DSM 10523 / SB164P1)</name>
    <dbReference type="NCBI Taxonomy" id="1167006"/>
    <lineage>
        <taxon>Bacteria</taxon>
        <taxon>Pseudomonadati</taxon>
        <taxon>Thermodesulfobacteriota</taxon>
        <taxon>Desulfobulbia</taxon>
        <taxon>Desulfobulbales</taxon>
        <taxon>Desulfocapsaceae</taxon>
        <taxon>Desulfocapsa</taxon>
    </lineage>
</organism>
<dbReference type="CDD" id="cd07344">
    <property type="entry name" value="M48_yhfN_like"/>
    <property type="match status" value="1"/>
</dbReference>
<dbReference type="PANTHER" id="PTHR30399">
    <property type="entry name" value="UNCHARACTERIZED PROTEIN YGJP"/>
    <property type="match status" value="1"/>
</dbReference>
<accession>M1NA69</accession>
<dbReference type="PANTHER" id="PTHR30399:SF1">
    <property type="entry name" value="UTP PYROPHOSPHATASE"/>
    <property type="match status" value="1"/>
</dbReference>
<dbReference type="Proteomes" id="UP000011721">
    <property type="component" value="Chromosome"/>
</dbReference>
<sequence length="237" mass="28079">MEEKRLNKEYIVINDLPVEVWRKSVKNINLAVYAPDGRVRISVPHRTSDKRLRQAVTNRIPWIQKQREHFRTRPVAIVLKAVTGEMHPFFGGKYPLTVVENSARHYVSFDSLVGITLHIRPGTTSKMRLTVLETWYREELKRRIPALLAKWQPQVGRRAKEFRIKKMKTRWGTCNVMAGRLWLNLELAKKPDACLELIVVHELVHLLERDHNKEFYGHMDRLLPEWRDTDMVLRNFK</sequence>
<dbReference type="Pfam" id="PF01863">
    <property type="entry name" value="YgjP-like"/>
    <property type="match status" value="1"/>
</dbReference>
<dbReference type="Gene3D" id="3.30.2010.10">
    <property type="entry name" value="Metalloproteases ('zincins'), catalytic domain"/>
    <property type="match status" value="1"/>
</dbReference>
<feature type="domain" description="YgjP-like metallopeptidase" evidence="1">
    <location>
        <begin position="29"/>
        <end position="234"/>
    </location>
</feature>
<dbReference type="KEGG" id="dsf:UWK_00162"/>
<protein>
    <submittedName>
        <fullName evidence="2">Putative metal-dependent hydrolase</fullName>
    </submittedName>
</protein>
<keyword evidence="3" id="KW-1185">Reference proteome</keyword>